<name>A0A5J6PTP3_9NEIS</name>
<evidence type="ECO:0000256" key="1">
    <source>
        <dbReference type="SAM" id="MobiDB-lite"/>
    </source>
</evidence>
<dbReference type="InterPro" id="IPR036937">
    <property type="entry name" value="Adhesion_dom_fimbrial_sf"/>
</dbReference>
<sequence>MYQTIKQQMNKQKIRQHLRKTFSQRHIIMSLACALSLFSAQETWALACKASMSDINFGKVNVIDPNQSAVISSTITVSCTSDSWFEFGTTKANVCLAIDSGSAVQQKSQINPRFLCENGSCNTNNNRLAFNLYTDPNYNNIWGSPNYAIKNTINTIVSVPRYQTKETEVTVYAKLTEPLSKVHPGIYNNLFSEGSTALVYETTNSDTPKDCTTNLQPIRFTFNVLAEVEKNCIINKPQDIAFGTVNSSATNLQGQTAVNVTCTQGVPYNVKLEPSNKNTNGSGEMASTRAGNPDKVPYQLRSGSGMNGKIWGNIALGASSNTISGNGHGSATEHKIYATVPSTDYRAGDYRDTVTVKVDY</sequence>
<dbReference type="GO" id="GO:0007155">
    <property type="term" value="P:cell adhesion"/>
    <property type="evidence" value="ECO:0007669"/>
    <property type="project" value="InterPro"/>
</dbReference>
<dbReference type="Proteomes" id="UP000325713">
    <property type="component" value="Chromosome"/>
</dbReference>
<dbReference type="GO" id="GO:0009289">
    <property type="term" value="C:pilus"/>
    <property type="evidence" value="ECO:0007669"/>
    <property type="project" value="InterPro"/>
</dbReference>
<protein>
    <submittedName>
        <fullName evidence="3">Spore coat U domain-containing protein</fullName>
    </submittedName>
</protein>
<feature type="domain" description="Spore coat protein U/FanG" evidence="2">
    <location>
        <begin position="36"/>
        <end position="189"/>
    </location>
</feature>
<evidence type="ECO:0000259" key="2">
    <source>
        <dbReference type="Pfam" id="PF05229"/>
    </source>
</evidence>
<dbReference type="SMART" id="SM00972">
    <property type="entry name" value="SCPU"/>
    <property type="match status" value="1"/>
</dbReference>
<reference evidence="3 4" key="1">
    <citation type="submission" date="2018-08" db="EMBL/GenBank/DDBJ databases">
        <title>Neisseria zalophi ATCC BAA-2455 complete genome.</title>
        <authorList>
            <person name="Veseli I.A."/>
            <person name="Buttler R."/>
            <person name="Mascarenhas dos Santos A.C."/>
            <person name="Pombert J.-F."/>
        </authorList>
    </citation>
    <scope>NUCLEOTIDE SEQUENCE [LARGE SCALE GENOMIC DNA]</scope>
    <source>
        <strain evidence="3 4">ATCC BAA-2455</strain>
    </source>
</reference>
<dbReference type="OrthoDB" id="6505076at2"/>
<dbReference type="InterPro" id="IPR007893">
    <property type="entry name" value="Spore_coat_U/FanG"/>
</dbReference>
<organism evidence="3 4">
    <name type="scientific">Neisseria zalophi</name>
    <dbReference type="NCBI Taxonomy" id="640030"/>
    <lineage>
        <taxon>Bacteria</taxon>
        <taxon>Pseudomonadati</taxon>
        <taxon>Pseudomonadota</taxon>
        <taxon>Betaproteobacteria</taxon>
        <taxon>Neisseriales</taxon>
        <taxon>Neisseriaceae</taxon>
        <taxon>Neisseria</taxon>
    </lineage>
</organism>
<gene>
    <name evidence="3" type="ORF">D0T92_04675</name>
</gene>
<feature type="region of interest" description="Disordered" evidence="1">
    <location>
        <begin position="273"/>
        <end position="295"/>
    </location>
</feature>
<keyword evidence="4" id="KW-1185">Reference proteome</keyword>
<dbReference type="AlphaFoldDB" id="A0A5J6PTP3"/>
<dbReference type="Gene3D" id="2.60.40.1090">
    <property type="entry name" value="Fimbrial-type adhesion domain"/>
    <property type="match status" value="1"/>
</dbReference>
<dbReference type="KEGG" id="nzl:D0T92_04675"/>
<proteinExistence type="predicted"/>
<accession>A0A5J6PTP3</accession>
<dbReference type="EMBL" id="CP031700">
    <property type="protein sequence ID" value="QEY25895.1"/>
    <property type="molecule type" value="Genomic_DNA"/>
</dbReference>
<dbReference type="Pfam" id="PF05229">
    <property type="entry name" value="SCPU"/>
    <property type="match status" value="2"/>
</dbReference>
<evidence type="ECO:0000313" key="4">
    <source>
        <dbReference type="Proteomes" id="UP000325713"/>
    </source>
</evidence>
<dbReference type="InterPro" id="IPR053167">
    <property type="entry name" value="Spore_coat_component"/>
</dbReference>
<dbReference type="PANTHER" id="PTHR37089:SF3">
    <property type="entry name" value="EXPORTED PROTEIN"/>
    <property type="match status" value="1"/>
</dbReference>
<dbReference type="PANTHER" id="PTHR37089">
    <property type="entry name" value="PROTEIN U-RELATED"/>
    <property type="match status" value="1"/>
</dbReference>
<feature type="domain" description="Spore coat protein U/FanG" evidence="2">
    <location>
        <begin position="220"/>
        <end position="356"/>
    </location>
</feature>
<evidence type="ECO:0000313" key="3">
    <source>
        <dbReference type="EMBL" id="QEY25895.1"/>
    </source>
</evidence>